<gene>
    <name evidence="1" type="ORF">ASIM_LOCUS14890</name>
</gene>
<accession>A0A0M3K3E2</accession>
<reference evidence="1 2" key="2">
    <citation type="submission" date="2018-11" db="EMBL/GenBank/DDBJ databases">
        <authorList>
            <consortium name="Pathogen Informatics"/>
        </authorList>
    </citation>
    <scope>NUCLEOTIDE SEQUENCE [LARGE SCALE GENOMIC DNA]</scope>
</reference>
<proteinExistence type="predicted"/>
<dbReference type="EMBL" id="UYRR01031985">
    <property type="protein sequence ID" value="VDK53612.1"/>
    <property type="molecule type" value="Genomic_DNA"/>
</dbReference>
<name>A0A0M3K3E2_ANISI</name>
<protein>
    <submittedName>
        <fullName evidence="3">NR LBD domain-containing protein</fullName>
    </submittedName>
</protein>
<organism evidence="3">
    <name type="scientific">Anisakis simplex</name>
    <name type="common">Herring worm</name>
    <dbReference type="NCBI Taxonomy" id="6269"/>
    <lineage>
        <taxon>Eukaryota</taxon>
        <taxon>Metazoa</taxon>
        <taxon>Ecdysozoa</taxon>
        <taxon>Nematoda</taxon>
        <taxon>Chromadorea</taxon>
        <taxon>Rhabditida</taxon>
        <taxon>Spirurina</taxon>
        <taxon>Ascaridomorpha</taxon>
        <taxon>Ascaridoidea</taxon>
        <taxon>Anisakidae</taxon>
        <taxon>Anisakis</taxon>
        <taxon>Anisakis simplex complex</taxon>
    </lineage>
</organism>
<keyword evidence="2" id="KW-1185">Reference proteome</keyword>
<reference evidence="3" key="1">
    <citation type="submission" date="2017-02" db="UniProtKB">
        <authorList>
            <consortium name="WormBaseParasite"/>
        </authorList>
    </citation>
    <scope>IDENTIFICATION</scope>
</reference>
<dbReference type="WBParaSite" id="ASIM_0001548101-mRNA-1">
    <property type="protein sequence ID" value="ASIM_0001548101-mRNA-1"/>
    <property type="gene ID" value="ASIM_0001548101"/>
</dbReference>
<sequence length="244" mass="28671">MNLSMRNVIRYASSRLYKDLRMLVSERERTIAALDNATQHTFLNSISIMSQRYQQRFVSKLLENKIDLDVRIDNIWQKLTRVENTSTLSPAQIDWLFSVPYSTLLRTHCMITAQQPQQFHMNIDMVNQPAISSYQLQQLKATERNMRQRINDQLQAYHHQRLYNNNAKFNNIDNKNDPKRLLYSIPPPMHIPPPTLLYQGASLMAPPPPGPLPIPPPPYPNYHYHYHQHHHQFSKALPVHFVLN</sequence>
<evidence type="ECO:0000313" key="1">
    <source>
        <dbReference type="EMBL" id="VDK53612.1"/>
    </source>
</evidence>
<dbReference type="OrthoDB" id="5831400at2759"/>
<dbReference type="AlphaFoldDB" id="A0A0M3K3E2"/>
<evidence type="ECO:0000313" key="3">
    <source>
        <dbReference type="WBParaSite" id="ASIM_0001548101-mRNA-1"/>
    </source>
</evidence>
<dbReference type="Proteomes" id="UP000267096">
    <property type="component" value="Unassembled WGS sequence"/>
</dbReference>
<evidence type="ECO:0000313" key="2">
    <source>
        <dbReference type="Proteomes" id="UP000267096"/>
    </source>
</evidence>